<evidence type="ECO:0000313" key="1">
    <source>
        <dbReference type="EMBL" id="MFD2065795.1"/>
    </source>
</evidence>
<evidence type="ECO:0000313" key="2">
    <source>
        <dbReference type="Proteomes" id="UP001597369"/>
    </source>
</evidence>
<gene>
    <name evidence="1" type="ORF">ACFSKU_02795</name>
</gene>
<keyword evidence="2" id="KW-1185">Reference proteome</keyword>
<reference evidence="2" key="1">
    <citation type="journal article" date="2019" name="Int. J. Syst. Evol. Microbiol.">
        <title>The Global Catalogue of Microorganisms (GCM) 10K type strain sequencing project: providing services to taxonomists for standard genome sequencing and annotation.</title>
        <authorList>
            <consortium name="The Broad Institute Genomics Platform"/>
            <consortium name="The Broad Institute Genome Sequencing Center for Infectious Disease"/>
            <person name="Wu L."/>
            <person name="Ma J."/>
        </authorList>
    </citation>
    <scope>NUCLEOTIDE SEQUENCE [LARGE SCALE GENOMIC DNA]</scope>
    <source>
        <strain evidence="2">JCM 16545</strain>
    </source>
</reference>
<name>A0ABW4WV05_9BACT</name>
<organism evidence="1 2">
    <name type="scientific">Pontibacter silvestris</name>
    <dbReference type="NCBI Taxonomy" id="2305183"/>
    <lineage>
        <taxon>Bacteria</taxon>
        <taxon>Pseudomonadati</taxon>
        <taxon>Bacteroidota</taxon>
        <taxon>Cytophagia</taxon>
        <taxon>Cytophagales</taxon>
        <taxon>Hymenobacteraceae</taxon>
        <taxon>Pontibacter</taxon>
    </lineage>
</organism>
<accession>A0ABW4WV05</accession>
<dbReference type="RefSeq" id="WP_229962561.1">
    <property type="nucleotide sequence ID" value="NZ_JAJJWI010000026.1"/>
</dbReference>
<dbReference type="EMBL" id="JBHUHV010000009">
    <property type="protein sequence ID" value="MFD2065795.1"/>
    <property type="molecule type" value="Genomic_DNA"/>
</dbReference>
<proteinExistence type="predicted"/>
<protein>
    <submittedName>
        <fullName evidence="1">Uncharacterized protein</fullName>
    </submittedName>
</protein>
<comment type="caution">
    <text evidence="1">The sequence shown here is derived from an EMBL/GenBank/DDBJ whole genome shotgun (WGS) entry which is preliminary data.</text>
</comment>
<dbReference type="Proteomes" id="UP001597369">
    <property type="component" value="Unassembled WGS sequence"/>
</dbReference>
<sequence length="55" mass="6238">MSFGKHWLLPKLNIEFSTFVGIWAEAGIACHAPFSPFTFLLNYSKSTPNPYHHDA</sequence>